<keyword evidence="2" id="KW-0732">Signal</keyword>
<evidence type="ECO:0000313" key="3">
    <source>
        <dbReference type="EMBL" id="KAJ5108591.1"/>
    </source>
</evidence>
<accession>A0A9W9FY72</accession>
<gene>
    <name evidence="3" type="ORF">N7456_005266</name>
</gene>
<organism evidence="3 4">
    <name type="scientific">Penicillium angulare</name>
    <dbReference type="NCBI Taxonomy" id="116970"/>
    <lineage>
        <taxon>Eukaryota</taxon>
        <taxon>Fungi</taxon>
        <taxon>Dikarya</taxon>
        <taxon>Ascomycota</taxon>
        <taxon>Pezizomycotina</taxon>
        <taxon>Eurotiomycetes</taxon>
        <taxon>Eurotiomycetidae</taxon>
        <taxon>Eurotiales</taxon>
        <taxon>Aspergillaceae</taxon>
        <taxon>Penicillium</taxon>
    </lineage>
</organism>
<name>A0A9W9FY72_9EURO</name>
<dbReference type="Proteomes" id="UP001149165">
    <property type="component" value="Unassembled WGS sequence"/>
</dbReference>
<protein>
    <submittedName>
        <fullName evidence="3">Uncharacterized protein</fullName>
    </submittedName>
</protein>
<feature type="region of interest" description="Disordered" evidence="1">
    <location>
        <begin position="65"/>
        <end position="128"/>
    </location>
</feature>
<reference evidence="3" key="1">
    <citation type="submission" date="2022-11" db="EMBL/GenBank/DDBJ databases">
        <authorList>
            <person name="Petersen C."/>
        </authorList>
    </citation>
    <scope>NUCLEOTIDE SEQUENCE</scope>
    <source>
        <strain evidence="3">IBT 30069</strain>
    </source>
</reference>
<evidence type="ECO:0000256" key="1">
    <source>
        <dbReference type="SAM" id="MobiDB-lite"/>
    </source>
</evidence>
<sequence length="197" mass="20947">MKLALFLALFLGLIGLASALVAVAEPSREVLEEDDALDAMKDGDLVVVVGDQVAAAAAAVAVAVADGEEEEEEEEEEEVEEEDGEEGVVVEEEVDGEEVEEVEEEVDGEEVEEVEEEVDGEEEVEVEAAADGEEVVVVEEEGAEVDTEEEDGSRFTTLVYQLGGLGSKVGSSDVSVFDMDFTFNLTVVGNSSCFSSR</sequence>
<feature type="compositionally biased region" description="Acidic residues" evidence="1">
    <location>
        <begin position="66"/>
        <end position="128"/>
    </location>
</feature>
<feature type="signal peptide" evidence="2">
    <location>
        <begin position="1"/>
        <end position="19"/>
    </location>
</feature>
<feature type="chain" id="PRO_5040835031" evidence="2">
    <location>
        <begin position="20"/>
        <end position="197"/>
    </location>
</feature>
<dbReference type="EMBL" id="JAPQKH010000003">
    <property type="protein sequence ID" value="KAJ5108591.1"/>
    <property type="molecule type" value="Genomic_DNA"/>
</dbReference>
<dbReference type="AlphaFoldDB" id="A0A9W9FY72"/>
<proteinExistence type="predicted"/>
<keyword evidence="4" id="KW-1185">Reference proteome</keyword>
<comment type="caution">
    <text evidence="3">The sequence shown here is derived from an EMBL/GenBank/DDBJ whole genome shotgun (WGS) entry which is preliminary data.</text>
</comment>
<reference evidence="3" key="2">
    <citation type="journal article" date="2023" name="IMA Fungus">
        <title>Comparative genomic study of the Penicillium genus elucidates a diverse pangenome and 15 lateral gene transfer events.</title>
        <authorList>
            <person name="Petersen C."/>
            <person name="Sorensen T."/>
            <person name="Nielsen M.R."/>
            <person name="Sondergaard T.E."/>
            <person name="Sorensen J.L."/>
            <person name="Fitzpatrick D.A."/>
            <person name="Frisvad J.C."/>
            <person name="Nielsen K.L."/>
        </authorList>
    </citation>
    <scope>NUCLEOTIDE SEQUENCE</scope>
    <source>
        <strain evidence="3">IBT 30069</strain>
    </source>
</reference>
<evidence type="ECO:0000256" key="2">
    <source>
        <dbReference type="SAM" id="SignalP"/>
    </source>
</evidence>
<evidence type="ECO:0000313" key="4">
    <source>
        <dbReference type="Proteomes" id="UP001149165"/>
    </source>
</evidence>